<dbReference type="Proteomes" id="UP000526003">
    <property type="component" value="Unassembled WGS sequence"/>
</dbReference>
<accession>A0A7X1L0I0</accession>
<evidence type="ECO:0000313" key="1">
    <source>
        <dbReference type="EMBL" id="MBC2693592.1"/>
    </source>
</evidence>
<gene>
    <name evidence="1" type="ORF">H7995_27850</name>
</gene>
<dbReference type="EMBL" id="JACMYG010000063">
    <property type="protein sequence ID" value="MBC2693592.1"/>
    <property type="molecule type" value="Genomic_DNA"/>
</dbReference>
<organism evidence="1 2">
    <name type="scientific">Pseudomonas kielensis</name>
    <dbReference type="NCBI Taxonomy" id="2762577"/>
    <lineage>
        <taxon>Bacteria</taxon>
        <taxon>Pseudomonadati</taxon>
        <taxon>Pseudomonadota</taxon>
        <taxon>Gammaproteobacteria</taxon>
        <taxon>Pseudomonadales</taxon>
        <taxon>Pseudomonadaceae</taxon>
        <taxon>Pseudomonas</taxon>
    </lineage>
</organism>
<sequence length="131" mass="14741">MKRLIGGQPLYSKDALVFSNASVICVGNRGKSITYQIKSEHGNVGVLNENEIEEWFDLHRTDENEVEPRLSATPGSGFSLMVNEAHAANIKTIVPVELYSIESNENDVCSFNVHSKNWTRFSELLCLRDRI</sequence>
<dbReference type="AlphaFoldDB" id="A0A7X1L0I0"/>
<dbReference type="RefSeq" id="WP_185819303.1">
    <property type="nucleotide sequence ID" value="NZ_JACMYG010000063.1"/>
</dbReference>
<name>A0A7X1L0I0_9PSED</name>
<reference evidence="1 2" key="1">
    <citation type="submission" date="2020-08" db="EMBL/GenBank/DDBJ databases">
        <title>Pseudomonas sp. nov.</title>
        <authorList>
            <person name="Gieschler S."/>
            <person name="Fiedler G."/>
            <person name="Brinks E."/>
            <person name="Boehnlein C."/>
            <person name="Franz C.M.A.P."/>
            <person name="Kabisch J."/>
        </authorList>
    </citation>
    <scope>NUCLEOTIDE SEQUENCE [LARGE SCALE GENOMIC DNA]</scope>
    <source>
        <strain evidence="1 2">MBT-1</strain>
    </source>
</reference>
<protein>
    <submittedName>
        <fullName evidence="1">Uncharacterized protein</fullName>
    </submittedName>
</protein>
<evidence type="ECO:0000313" key="2">
    <source>
        <dbReference type="Proteomes" id="UP000526003"/>
    </source>
</evidence>
<proteinExistence type="predicted"/>
<comment type="caution">
    <text evidence="1">The sequence shown here is derived from an EMBL/GenBank/DDBJ whole genome shotgun (WGS) entry which is preliminary data.</text>
</comment>
<keyword evidence="2" id="KW-1185">Reference proteome</keyword>